<evidence type="ECO:0000313" key="1">
    <source>
        <dbReference type="EMBL" id="EYC05443.1"/>
    </source>
</evidence>
<gene>
    <name evidence="1" type="primary">Acey_s0082.g1586</name>
    <name evidence="1" type="ORF">Y032_0082g1586</name>
</gene>
<keyword evidence="2" id="KW-1185">Reference proteome</keyword>
<dbReference type="EMBL" id="JARK01001418">
    <property type="protein sequence ID" value="EYC05443.1"/>
    <property type="molecule type" value="Genomic_DNA"/>
</dbReference>
<sequence length="102" mass="11114">MDSSEGYDSDGQHETMSAVLGMVSAFSNYRSSNLAVRLTPGFQTFPNAYFTCIYSYLSFKKTHTVGIDGGDPSAGPKSTRRDRAPRAGIPSETSIFLIIFFA</sequence>
<organism evidence="1 2">
    <name type="scientific">Ancylostoma ceylanicum</name>
    <dbReference type="NCBI Taxonomy" id="53326"/>
    <lineage>
        <taxon>Eukaryota</taxon>
        <taxon>Metazoa</taxon>
        <taxon>Ecdysozoa</taxon>
        <taxon>Nematoda</taxon>
        <taxon>Chromadorea</taxon>
        <taxon>Rhabditida</taxon>
        <taxon>Rhabditina</taxon>
        <taxon>Rhabditomorpha</taxon>
        <taxon>Strongyloidea</taxon>
        <taxon>Ancylostomatidae</taxon>
        <taxon>Ancylostomatinae</taxon>
        <taxon>Ancylostoma</taxon>
    </lineage>
</organism>
<evidence type="ECO:0000313" key="2">
    <source>
        <dbReference type="Proteomes" id="UP000024635"/>
    </source>
</evidence>
<comment type="caution">
    <text evidence="1">The sequence shown here is derived from an EMBL/GenBank/DDBJ whole genome shotgun (WGS) entry which is preliminary data.</text>
</comment>
<accession>A0A016TSR7</accession>
<dbReference type="AlphaFoldDB" id="A0A016TSR7"/>
<proteinExistence type="predicted"/>
<name>A0A016TSR7_9BILA</name>
<reference evidence="2" key="1">
    <citation type="journal article" date="2015" name="Nat. Genet.">
        <title>The genome and transcriptome of the zoonotic hookworm Ancylostoma ceylanicum identify infection-specific gene families.</title>
        <authorList>
            <person name="Schwarz E.M."/>
            <person name="Hu Y."/>
            <person name="Antoshechkin I."/>
            <person name="Miller M.M."/>
            <person name="Sternberg P.W."/>
            <person name="Aroian R.V."/>
        </authorList>
    </citation>
    <scope>NUCLEOTIDE SEQUENCE</scope>
    <source>
        <strain evidence="2">HY135</strain>
    </source>
</reference>
<dbReference type="Proteomes" id="UP000024635">
    <property type="component" value="Unassembled WGS sequence"/>
</dbReference>
<protein>
    <submittedName>
        <fullName evidence="1">Uncharacterized protein</fullName>
    </submittedName>
</protein>